<dbReference type="InterPro" id="IPR036641">
    <property type="entry name" value="HPT_dom_sf"/>
</dbReference>
<feature type="modified residue" description="4-aspartylphosphate" evidence="14">
    <location>
        <position position="742"/>
    </location>
</feature>
<dbReference type="InterPro" id="IPR011006">
    <property type="entry name" value="CheY-like_superfamily"/>
</dbReference>
<dbReference type="OrthoDB" id="6192248at2"/>
<comment type="catalytic activity">
    <reaction evidence="1">
        <text>ATP + protein L-histidine = ADP + protein N-phospho-L-histidine.</text>
        <dbReference type="EC" id="2.7.13.3"/>
    </reaction>
</comment>
<dbReference type="InterPro" id="IPR003594">
    <property type="entry name" value="HATPase_dom"/>
</dbReference>
<dbReference type="PROSITE" id="PS50894">
    <property type="entry name" value="HPT"/>
    <property type="match status" value="1"/>
</dbReference>
<keyword evidence="10" id="KW-0547">Nucleotide-binding</keyword>
<evidence type="ECO:0000256" key="5">
    <source>
        <dbReference type="ARBA" id="ARBA00022519"/>
    </source>
</evidence>
<feature type="modified residue" description="Phosphohistidine" evidence="13">
    <location>
        <position position="882"/>
    </location>
</feature>
<dbReference type="InterPro" id="IPR008207">
    <property type="entry name" value="Sig_transdc_His_kin_Hpt_dom"/>
</dbReference>
<evidence type="ECO:0000313" key="21">
    <source>
        <dbReference type="Proteomes" id="UP000018680"/>
    </source>
</evidence>
<dbReference type="Pfam" id="PF00072">
    <property type="entry name" value="Response_reg"/>
    <property type="match status" value="1"/>
</dbReference>
<dbReference type="InterPro" id="IPR005467">
    <property type="entry name" value="His_kinase_dom"/>
</dbReference>
<keyword evidence="7" id="KW-0808">Transferase</keyword>
<dbReference type="SUPFAM" id="SSF52172">
    <property type="entry name" value="CheY-like"/>
    <property type="match status" value="1"/>
</dbReference>
<dbReference type="PANTHER" id="PTHR43047">
    <property type="entry name" value="TWO-COMPONENT HISTIDINE PROTEIN KINASE"/>
    <property type="match status" value="1"/>
</dbReference>
<dbReference type="HOGENOM" id="CLU_309010_0_0_12"/>
<protein>
    <recommendedName>
        <fullName evidence="3">histidine kinase</fullName>
        <ecNumber evidence="3">2.7.13.3</ecNumber>
    </recommendedName>
</protein>
<feature type="domain" description="Histidine kinase" evidence="16">
    <location>
        <begin position="448"/>
        <end position="665"/>
    </location>
</feature>
<dbReference type="InterPro" id="IPR036097">
    <property type="entry name" value="HisK_dim/P_sf"/>
</dbReference>
<dbReference type="EC" id="2.7.13.3" evidence="3"/>
<dbReference type="Gene3D" id="1.10.287.130">
    <property type="match status" value="1"/>
</dbReference>
<dbReference type="STRING" id="1307761.L21SP2_1307"/>
<feature type="transmembrane region" description="Helical" evidence="15">
    <location>
        <begin position="12"/>
        <end position="32"/>
    </location>
</feature>
<proteinExistence type="predicted"/>
<keyword evidence="12 15" id="KW-0472">Membrane</keyword>
<dbReference type="eggNOG" id="COG2205">
    <property type="taxonomic scope" value="Bacteria"/>
</dbReference>
<accession>V5WHQ9</accession>
<evidence type="ECO:0000256" key="2">
    <source>
        <dbReference type="ARBA" id="ARBA00004429"/>
    </source>
</evidence>
<organism evidence="20 21">
    <name type="scientific">Salinispira pacifica</name>
    <dbReference type="NCBI Taxonomy" id="1307761"/>
    <lineage>
        <taxon>Bacteria</taxon>
        <taxon>Pseudomonadati</taxon>
        <taxon>Spirochaetota</taxon>
        <taxon>Spirochaetia</taxon>
        <taxon>Spirochaetales</taxon>
        <taxon>Spirochaetaceae</taxon>
        <taxon>Salinispira</taxon>
    </lineage>
</organism>
<dbReference type="Gene3D" id="1.20.120.160">
    <property type="entry name" value="HPT domain"/>
    <property type="match status" value="1"/>
</dbReference>
<dbReference type="Gene3D" id="3.40.50.2300">
    <property type="match status" value="1"/>
</dbReference>
<dbReference type="InterPro" id="IPR001789">
    <property type="entry name" value="Sig_transdc_resp-reg_receiver"/>
</dbReference>
<dbReference type="GO" id="GO:0000155">
    <property type="term" value="F:phosphorelay sensor kinase activity"/>
    <property type="evidence" value="ECO:0007669"/>
    <property type="project" value="InterPro"/>
</dbReference>
<dbReference type="Gene3D" id="3.30.565.10">
    <property type="entry name" value="Histidine kinase-like ATPase, C-terminal domain"/>
    <property type="match status" value="1"/>
</dbReference>
<dbReference type="CDD" id="cd16922">
    <property type="entry name" value="HATPase_EvgS-ArcB-TorS-like"/>
    <property type="match status" value="1"/>
</dbReference>
<evidence type="ECO:0000256" key="7">
    <source>
        <dbReference type="ARBA" id="ARBA00022679"/>
    </source>
</evidence>
<dbReference type="CDD" id="cd12913">
    <property type="entry name" value="PDC1_MCP_like"/>
    <property type="match status" value="1"/>
</dbReference>
<dbReference type="SUPFAM" id="SSF47384">
    <property type="entry name" value="Homodimeric domain of signal transducing histidine kinase"/>
    <property type="match status" value="1"/>
</dbReference>
<dbReference type="Pfam" id="PF00512">
    <property type="entry name" value="HisKA"/>
    <property type="match status" value="1"/>
</dbReference>
<keyword evidence="5" id="KW-0997">Cell inner membrane</keyword>
<gene>
    <name evidence="20" type="ORF">L21SP2_1307</name>
</gene>
<dbReference type="GO" id="GO:0005886">
    <property type="term" value="C:plasma membrane"/>
    <property type="evidence" value="ECO:0007669"/>
    <property type="project" value="UniProtKB-SubCell"/>
</dbReference>
<evidence type="ECO:0000259" key="17">
    <source>
        <dbReference type="PROSITE" id="PS50110"/>
    </source>
</evidence>
<dbReference type="AlphaFoldDB" id="V5WHQ9"/>
<dbReference type="Gene3D" id="6.10.340.10">
    <property type="match status" value="1"/>
</dbReference>
<evidence type="ECO:0000256" key="8">
    <source>
        <dbReference type="ARBA" id="ARBA00022692"/>
    </source>
</evidence>
<feature type="domain" description="HPt" evidence="19">
    <location>
        <begin position="843"/>
        <end position="945"/>
    </location>
</feature>
<evidence type="ECO:0000256" key="6">
    <source>
        <dbReference type="ARBA" id="ARBA00022553"/>
    </source>
</evidence>
<dbReference type="InterPro" id="IPR003660">
    <property type="entry name" value="HAMP_dom"/>
</dbReference>
<evidence type="ECO:0000256" key="1">
    <source>
        <dbReference type="ARBA" id="ARBA00000085"/>
    </source>
</evidence>
<dbReference type="Pfam" id="PF22673">
    <property type="entry name" value="MCP-like_PDC_1"/>
    <property type="match status" value="1"/>
</dbReference>
<dbReference type="RefSeq" id="WP_024267630.1">
    <property type="nucleotide sequence ID" value="NC_023035.1"/>
</dbReference>
<evidence type="ECO:0000256" key="9">
    <source>
        <dbReference type="ARBA" id="ARBA00022777"/>
    </source>
</evidence>
<keyword evidence="10" id="KW-0067">ATP-binding</keyword>
<feature type="domain" description="Response regulatory" evidence="17">
    <location>
        <begin position="693"/>
        <end position="809"/>
    </location>
</feature>
<dbReference type="InterPro" id="IPR004358">
    <property type="entry name" value="Sig_transdc_His_kin-like_C"/>
</dbReference>
<dbReference type="InterPro" id="IPR036890">
    <property type="entry name" value="HATPase_C_sf"/>
</dbReference>
<dbReference type="SUPFAM" id="SSF55874">
    <property type="entry name" value="ATPase domain of HSP90 chaperone/DNA topoisomerase II/histidine kinase"/>
    <property type="match status" value="1"/>
</dbReference>
<dbReference type="SUPFAM" id="SSF103190">
    <property type="entry name" value="Sensory domain-like"/>
    <property type="match status" value="1"/>
</dbReference>
<dbReference type="PROSITE" id="PS50109">
    <property type="entry name" value="HIS_KIN"/>
    <property type="match status" value="1"/>
</dbReference>
<evidence type="ECO:0000256" key="10">
    <source>
        <dbReference type="ARBA" id="ARBA00022840"/>
    </source>
</evidence>
<dbReference type="Pfam" id="PF02518">
    <property type="entry name" value="HATPase_c"/>
    <property type="match status" value="1"/>
</dbReference>
<dbReference type="Proteomes" id="UP000018680">
    <property type="component" value="Chromosome"/>
</dbReference>
<evidence type="ECO:0000259" key="18">
    <source>
        <dbReference type="PROSITE" id="PS50885"/>
    </source>
</evidence>
<keyword evidence="9" id="KW-0418">Kinase</keyword>
<dbReference type="Gene3D" id="3.30.450.20">
    <property type="entry name" value="PAS domain"/>
    <property type="match status" value="1"/>
</dbReference>
<evidence type="ECO:0000256" key="15">
    <source>
        <dbReference type="SAM" id="Phobius"/>
    </source>
</evidence>
<evidence type="ECO:0000256" key="11">
    <source>
        <dbReference type="ARBA" id="ARBA00022989"/>
    </source>
</evidence>
<keyword evidence="21" id="KW-1185">Reference proteome</keyword>
<dbReference type="InterPro" id="IPR029151">
    <property type="entry name" value="Sensor-like_sf"/>
</dbReference>
<dbReference type="CDD" id="cd00082">
    <property type="entry name" value="HisKA"/>
    <property type="match status" value="1"/>
</dbReference>
<dbReference type="Pfam" id="PF01627">
    <property type="entry name" value="Hpt"/>
    <property type="match status" value="1"/>
</dbReference>
<dbReference type="SMART" id="SM00387">
    <property type="entry name" value="HATPase_c"/>
    <property type="match status" value="1"/>
</dbReference>
<dbReference type="PROSITE" id="PS50110">
    <property type="entry name" value="RESPONSE_REGULATORY"/>
    <property type="match status" value="1"/>
</dbReference>
<dbReference type="CDD" id="cd17546">
    <property type="entry name" value="REC_hyHK_CKI1_RcsC-like"/>
    <property type="match status" value="1"/>
</dbReference>
<dbReference type="InterPro" id="IPR003661">
    <property type="entry name" value="HisK_dim/P_dom"/>
</dbReference>
<evidence type="ECO:0000259" key="16">
    <source>
        <dbReference type="PROSITE" id="PS50109"/>
    </source>
</evidence>
<feature type="transmembrane region" description="Helical" evidence="15">
    <location>
        <begin position="349"/>
        <end position="367"/>
    </location>
</feature>
<sequence length="954" mass="107044">MWSKISFHTLFPASFLILILITVSLTLGVYSFSSQRTFVNHADEIMQQSSDFIYQQTKDHLVTASDAVQLLRQLAENRVLNSLNFQELNESFYSLMNINSQISAIFYATPDGQFIMSSRYNDQNPRGLFTKIIRNTGSARYIHYDSDLQVEQDRSGVADTYDPRTRPWYRMSVESSREIWTDPYLFFTSQSPGITTARAVYSDEGTLQGVIGVDLTLQNLSDFVGETARRSDSSLFIIDENRRFLAISGDITENVEPPGSRLSTIQDYKDTPVATALERYSVSQNANGSSEDGPPDAASGIQRLRFNHGNANYYGVFRNMSADGWSWTIGMFMSEDKILGTLIQNRRSIIILGGVIGVVFSILGYLLSRGITAPLREIQEALRIIASGSYPTKIRSNFISREFSDITVQIKDMSDSLRVYHNSMEEMVDQKTRELQQALEARTAVLAAVSHEMRTPLNALMGYSDILKQSITSPSARSKLNIMSGEAGKLLHLINQILDQEKMETRGLELNEEPVSLKEMSRELVESFQVNDHSLKPRIFLKMDSSVPAYVYSDRFRLYQVLSNLLSNAVKYCQKGEIHVSILHSGNDLYRFSVRDRGIGIPAQKQEEIFQAYNRGDQAVARRFTGTGLGLSIARQIVERMGGTLEVTSKEGEGSEFFFSIPLKEVQTAAKPDEEKAVSRENQYAVNFLEGKRVLLGEDYPVSRELISYYLNDSGCALDSLSSGSEILTTAANTPYDIILLDLHLPEVDGLELAERLGQRQSLKQSCFIAISADVELVEHLNEGNGPFHAALLKPFTREELISIIKQSCLETGRTSTPPTTSNGNRQSSPLEMRKVVDTLDGDSHQAFVLLEGFLAESEQSLQKLQDLLEEKNWKESHRLIHSLRSGAQLLFAGSLAQQAGELEDVLKTRMNLPENGSADSSDGYELISMLHTLFQSFEEVQTYCEQHILHEDL</sequence>
<dbReference type="FunFam" id="3.30.565.10:FF:000010">
    <property type="entry name" value="Sensor histidine kinase RcsC"/>
    <property type="match status" value="1"/>
</dbReference>
<comment type="subcellular location">
    <subcellularLocation>
        <location evidence="2">Cell inner membrane</location>
        <topology evidence="2">Multi-pass membrane protein</topology>
    </subcellularLocation>
</comment>
<name>V5WHQ9_9SPIO</name>
<dbReference type="KEGG" id="slr:L21SP2_1307"/>
<keyword evidence="11 15" id="KW-1133">Transmembrane helix</keyword>
<keyword evidence="8 15" id="KW-0812">Transmembrane</keyword>
<dbReference type="SUPFAM" id="SSF47226">
    <property type="entry name" value="Histidine-containing phosphotransfer domain, HPT domain"/>
    <property type="match status" value="1"/>
</dbReference>
<evidence type="ECO:0000259" key="19">
    <source>
        <dbReference type="PROSITE" id="PS50894"/>
    </source>
</evidence>
<dbReference type="SMART" id="SM00448">
    <property type="entry name" value="REC"/>
    <property type="match status" value="1"/>
</dbReference>
<dbReference type="SMART" id="SM00388">
    <property type="entry name" value="HisKA"/>
    <property type="match status" value="1"/>
</dbReference>
<dbReference type="EMBL" id="CP006939">
    <property type="protein sequence ID" value="AHC14706.1"/>
    <property type="molecule type" value="Genomic_DNA"/>
</dbReference>
<evidence type="ECO:0000256" key="3">
    <source>
        <dbReference type="ARBA" id="ARBA00012438"/>
    </source>
</evidence>
<dbReference type="PROSITE" id="PS50885">
    <property type="entry name" value="HAMP"/>
    <property type="match status" value="1"/>
</dbReference>
<reference evidence="20 21" key="1">
    <citation type="journal article" date="2015" name="Stand. Genomic Sci.">
        <title>Complete genome sequence and description of Salinispira pacifica gen. nov., sp. nov., a novel spirochaete isolated form a hypersaline microbial mat.</title>
        <authorList>
            <person name="Ben Hania W."/>
            <person name="Joseph M."/>
            <person name="Schumann P."/>
            <person name="Bunk B."/>
            <person name="Fiebig A."/>
            <person name="Sproer C."/>
            <person name="Klenk H.P."/>
            <person name="Fardeau M.L."/>
            <person name="Spring S."/>
        </authorList>
    </citation>
    <scope>NUCLEOTIDE SEQUENCE [LARGE SCALE GENOMIC DNA]</scope>
    <source>
        <strain evidence="20 21">L21-RPul-D2</strain>
    </source>
</reference>
<evidence type="ECO:0000256" key="13">
    <source>
        <dbReference type="PROSITE-ProRule" id="PRU00110"/>
    </source>
</evidence>
<dbReference type="CDD" id="cd00088">
    <property type="entry name" value="HPT"/>
    <property type="match status" value="1"/>
</dbReference>
<feature type="domain" description="HAMP" evidence="18">
    <location>
        <begin position="369"/>
        <end position="422"/>
    </location>
</feature>
<evidence type="ECO:0000256" key="12">
    <source>
        <dbReference type="ARBA" id="ARBA00023136"/>
    </source>
</evidence>
<evidence type="ECO:0000313" key="20">
    <source>
        <dbReference type="EMBL" id="AHC14706.1"/>
    </source>
</evidence>
<keyword evidence="4" id="KW-1003">Cell membrane</keyword>
<dbReference type="PRINTS" id="PR00344">
    <property type="entry name" value="BCTRLSENSOR"/>
</dbReference>
<evidence type="ECO:0000256" key="4">
    <source>
        <dbReference type="ARBA" id="ARBA00022475"/>
    </source>
</evidence>
<evidence type="ECO:0000256" key="14">
    <source>
        <dbReference type="PROSITE-ProRule" id="PRU00169"/>
    </source>
</evidence>
<keyword evidence="6 14" id="KW-0597">Phosphoprotein</keyword>